<reference evidence="2 3" key="2">
    <citation type="submission" date="2018-11" db="EMBL/GenBank/DDBJ databases">
        <authorList>
            <consortium name="Pathogen Informatics"/>
        </authorList>
    </citation>
    <scope>NUCLEOTIDE SEQUENCE [LARGE SCALE GENOMIC DNA]</scope>
</reference>
<feature type="compositionally biased region" description="Basic and acidic residues" evidence="1">
    <location>
        <begin position="9"/>
        <end position="22"/>
    </location>
</feature>
<accession>A0A183IWK7</accession>
<dbReference type="EMBL" id="UZAM01011154">
    <property type="protein sequence ID" value="VDP15021.1"/>
    <property type="molecule type" value="Genomic_DNA"/>
</dbReference>
<evidence type="ECO:0000313" key="4">
    <source>
        <dbReference type="WBParaSite" id="SBAD_0000830101-mRNA-1"/>
    </source>
</evidence>
<reference evidence="4" key="1">
    <citation type="submission" date="2016-06" db="UniProtKB">
        <authorList>
            <consortium name="WormBaseParasite"/>
        </authorList>
    </citation>
    <scope>IDENTIFICATION</scope>
</reference>
<protein>
    <submittedName>
        <fullName evidence="2 4">Uncharacterized protein</fullName>
    </submittedName>
</protein>
<dbReference type="WBParaSite" id="SBAD_0000830101-mRNA-1">
    <property type="protein sequence ID" value="SBAD_0000830101-mRNA-1"/>
    <property type="gene ID" value="SBAD_0000830101"/>
</dbReference>
<sequence>MRRSSSRSSSREGKKKPHDDLKTGNASSDMDEITLGAETAVAMEKLKQLSYTRPFLASRPSSPVSQTAGPSEVATVKMKEAENTSIDVANLRLSTSEELAHTGVFTGEPESLSESNNDTQSNVVANGEEVNVSKIPGFLMLDDIVLRMIINLSSADSSADEIKKLLPKQLLFPMLLICTSENLYSAGRNSSRKFENVVVLI</sequence>
<keyword evidence="3" id="KW-1185">Reference proteome</keyword>
<gene>
    <name evidence="2" type="ORF">SBAD_LOCUS8004</name>
</gene>
<dbReference type="Proteomes" id="UP000270296">
    <property type="component" value="Unassembled WGS sequence"/>
</dbReference>
<organism evidence="4">
    <name type="scientific">Soboliphyme baturini</name>
    <dbReference type="NCBI Taxonomy" id="241478"/>
    <lineage>
        <taxon>Eukaryota</taxon>
        <taxon>Metazoa</taxon>
        <taxon>Ecdysozoa</taxon>
        <taxon>Nematoda</taxon>
        <taxon>Enoplea</taxon>
        <taxon>Dorylaimia</taxon>
        <taxon>Dioctophymatida</taxon>
        <taxon>Dioctophymatoidea</taxon>
        <taxon>Soboliphymatidae</taxon>
        <taxon>Soboliphyme</taxon>
    </lineage>
</organism>
<proteinExistence type="predicted"/>
<feature type="region of interest" description="Disordered" evidence="1">
    <location>
        <begin position="1"/>
        <end position="32"/>
    </location>
</feature>
<evidence type="ECO:0000313" key="2">
    <source>
        <dbReference type="EMBL" id="VDP15021.1"/>
    </source>
</evidence>
<dbReference type="AlphaFoldDB" id="A0A183IWK7"/>
<evidence type="ECO:0000256" key="1">
    <source>
        <dbReference type="SAM" id="MobiDB-lite"/>
    </source>
</evidence>
<name>A0A183IWK7_9BILA</name>
<evidence type="ECO:0000313" key="3">
    <source>
        <dbReference type="Proteomes" id="UP000270296"/>
    </source>
</evidence>